<keyword evidence="9" id="KW-0012">Acyltransferase</keyword>
<reference evidence="14 15" key="1">
    <citation type="submission" date="2024-05" db="EMBL/GenBank/DDBJ databases">
        <title>Haplotype-resolved chromosome-level genome assembly of Huyou (Citrus changshanensis).</title>
        <authorList>
            <person name="Miao C."/>
            <person name="Chen W."/>
            <person name="Wu Y."/>
            <person name="Wang L."/>
            <person name="Zhao S."/>
            <person name="Grierson D."/>
            <person name="Xu C."/>
            <person name="Chen K."/>
        </authorList>
    </citation>
    <scope>NUCLEOTIDE SEQUENCE [LARGE SCALE GENOMIC DNA]</scope>
    <source>
        <strain evidence="14">01-14</strain>
        <tissue evidence="14">Leaf</tissue>
    </source>
</reference>
<evidence type="ECO:0000259" key="13">
    <source>
        <dbReference type="Pfam" id="PF13880"/>
    </source>
</evidence>
<dbReference type="GO" id="GO:0007064">
    <property type="term" value="P:mitotic sister chromatid cohesion"/>
    <property type="evidence" value="ECO:0007669"/>
    <property type="project" value="TreeGrafter"/>
</dbReference>
<feature type="domain" description="N-acetyltransferase ESCO acetyl-transferase" evidence="13">
    <location>
        <begin position="1255"/>
        <end position="1323"/>
    </location>
</feature>
<dbReference type="PANTHER" id="PTHR45884">
    <property type="entry name" value="N-ACETYLTRANSFERASE ECO"/>
    <property type="match status" value="1"/>
</dbReference>
<name>A0AAP0QJ78_9ROSI</name>
<keyword evidence="5" id="KW-0863">Zinc-finger</keyword>
<feature type="region of interest" description="Disordered" evidence="10">
    <location>
        <begin position="1"/>
        <end position="42"/>
    </location>
</feature>
<evidence type="ECO:0000256" key="2">
    <source>
        <dbReference type="ARBA" id="ARBA00005816"/>
    </source>
</evidence>
<accession>A0AAP0QJ78</accession>
<keyword evidence="6" id="KW-0862">Zinc</keyword>
<feature type="domain" description="N-acetyltransferase ESCO zinc-finger" evidence="12">
    <location>
        <begin position="1081"/>
        <end position="1112"/>
    </location>
</feature>
<evidence type="ECO:0000259" key="11">
    <source>
        <dbReference type="Pfam" id="PF12333"/>
    </source>
</evidence>
<dbReference type="InterPro" id="IPR028009">
    <property type="entry name" value="ESCO_Acetyltransf_dom"/>
</dbReference>
<evidence type="ECO:0000256" key="6">
    <source>
        <dbReference type="ARBA" id="ARBA00022833"/>
    </source>
</evidence>
<dbReference type="CDD" id="cd04301">
    <property type="entry name" value="NAT_SF"/>
    <property type="match status" value="1"/>
</dbReference>
<dbReference type="FunFam" id="1.25.10.10:FF:000348">
    <property type="entry name" value="uncharacterized protein LOC106763108 isoform X2"/>
    <property type="match status" value="1"/>
</dbReference>
<gene>
    <name evidence="14" type="ORF">WN944_004741</name>
</gene>
<proteinExistence type="inferred from homology"/>
<evidence type="ECO:0000259" key="12">
    <source>
        <dbReference type="Pfam" id="PF13878"/>
    </source>
</evidence>
<dbReference type="InterPro" id="IPR016024">
    <property type="entry name" value="ARM-type_fold"/>
</dbReference>
<dbReference type="InterPro" id="IPR011989">
    <property type="entry name" value="ARM-like"/>
</dbReference>
<evidence type="ECO:0000256" key="8">
    <source>
        <dbReference type="ARBA" id="ARBA00023306"/>
    </source>
</evidence>
<evidence type="ECO:0000256" key="1">
    <source>
        <dbReference type="ARBA" id="ARBA00004123"/>
    </source>
</evidence>
<keyword evidence="15" id="KW-1185">Reference proteome</keyword>
<comment type="subcellular location">
    <subcellularLocation>
        <location evidence="1">Nucleus</location>
    </subcellularLocation>
</comment>
<sequence>MARSKAASKKQQKQQQKRGVDFKKIKRKLGRKLPPPKNATNTEVKSKAIVLPEQSVASEKAGLAVSKKGLTLKELLQQTSHHNSKVRRDALMGLKDLFQKYPAELRSHRYAVIEKLRERIGDDDKVVRETLYQLLKTVVFPGCKEDNQGPFVSLMVAYIFNAMTHLAVDVRLMAFKFFDLVVQYYPPSFSLYADKVLQNYEDILRKNQFYLEDKAKLRSALAGLVRCLSLLPCNKRKVDSSEENMAGQKILHAFELDMPAESSGFSSITKKLKDLVPVLVNCFQDFFPSVHHMPLLDAQSFDCMHSILQSIDLVVGFFGYGIHQGKPASQLSYEGPDEAIWDHTISSLLLKKLFGVFPLNPTNHLSEKVDDRFFILNIVITEIFLRCSEWICPPGFLLEKFLQYIENALLGSTCSDSRSGKAVWEKHILLLLPFIPKLVLQVASDWKSCLLQAFTKIFEGCNPQSSLKLACLSAIEEMLIPGDDMVYPDASDPLFEYQITWIRALPQLLILLGDKHPSSSQVVLHLLLRLGQCANSSSPFSREYENMQYSLDKFYSSCVDRGDVYYGPFIRLSWDSQELAICSELEHLVLFRIIEVLHSAFSAGHIQIADYISFFMTLLSRFKVLPENLTFAENIYPDVESDAKISNRGTFKLLTNTVCSCLSRIGDDSLVFQILEQVIFDQLLLKPPLDNACALLRVLVVLDCKPTRLSEQGIITLSKYLSGYLFEVVHVGTIITEKCLSDNYFAWMQCIPEDDEENSLPTHQQTCCYYMLPCFFLFDRSPKLLKLVLNLMGSLITESSSSSSSHSYTQYGNDNSNQINAVVSALLLMHKDTKVRKIISSFKEEVVHILQIIHSLQSSDSENMNFEERHKIQCAYSRLKLVTCMLPNEPLHIYGGIFKDTGQSSRSWGGWTYLKNSSRSMRTHSHKLQEQNVKFLVTGNPENGLAVITYTYDLSGRSQVSEESTTPICEKRTFDKIGAFASLFPDLDFDESNKSKDIYGSRSFFKPSSSDENDLSARGGKKEHVIVNTFKRRARNFDGVSFSSNESALDSPKKPISEDLSLKSQLPELGRTLNKKRSYVQLYLELGQSDFLLHTCSTCGFKYARGDESDEKGWRNERVVGMPSAEGGRVILVLDGDPPAHKNKVQEVLQMMEFELGEGWIFQKICQVYMFISSQRVAGCLVAEPIKEGFKLLSCFGDERTDGRILKKCRSHSATLQFGEISLQREVIKRASSVHSSNAVDEKHNGTIMCENEAVPAVCGIRAIWVTPSNRRKGIASLLLDAVRRSFCGEIVLEKSQLAFSQPSSAGKALASNYFGTASFLVYRT</sequence>
<dbReference type="Pfam" id="PF12333">
    <property type="entry name" value="Ipi1_N"/>
    <property type="match status" value="1"/>
</dbReference>
<evidence type="ECO:0000256" key="4">
    <source>
        <dbReference type="ARBA" id="ARBA00022723"/>
    </source>
</evidence>
<dbReference type="GO" id="GO:0008270">
    <property type="term" value="F:zinc ion binding"/>
    <property type="evidence" value="ECO:0007669"/>
    <property type="project" value="UniProtKB-KW"/>
</dbReference>
<feature type="compositionally biased region" description="Basic residues" evidence="10">
    <location>
        <begin position="1"/>
        <end position="16"/>
    </location>
</feature>
<dbReference type="Pfam" id="PF13878">
    <property type="entry name" value="zf-C2H2_3"/>
    <property type="match status" value="1"/>
</dbReference>
<protein>
    <submittedName>
        <fullName evidence="14">Uncharacterized protein</fullName>
    </submittedName>
</protein>
<dbReference type="InterPro" id="IPR028005">
    <property type="entry name" value="AcTrfase_ESCO_Znf_dom"/>
</dbReference>
<dbReference type="GO" id="GO:0061733">
    <property type="term" value="F:protein-lysine-acetyltransferase activity"/>
    <property type="evidence" value="ECO:0007669"/>
    <property type="project" value="TreeGrafter"/>
</dbReference>
<evidence type="ECO:0000256" key="5">
    <source>
        <dbReference type="ARBA" id="ARBA00022771"/>
    </source>
</evidence>
<evidence type="ECO:0000313" key="14">
    <source>
        <dbReference type="EMBL" id="KAK9194039.1"/>
    </source>
</evidence>
<evidence type="ECO:0000256" key="7">
    <source>
        <dbReference type="ARBA" id="ARBA00023242"/>
    </source>
</evidence>
<keyword evidence="4" id="KW-0479">Metal-binding</keyword>
<dbReference type="PANTHER" id="PTHR45884:SF2">
    <property type="entry name" value="N-ACETYLTRANSFERASE ECO"/>
    <property type="match status" value="1"/>
</dbReference>
<evidence type="ECO:0000256" key="3">
    <source>
        <dbReference type="ARBA" id="ARBA00022679"/>
    </source>
</evidence>
<dbReference type="Pfam" id="PF13880">
    <property type="entry name" value="Acetyltransf_13"/>
    <property type="match status" value="1"/>
</dbReference>
<comment type="similarity">
    <text evidence="2">Belongs to the acetyltransferase family. ECO subfamily.</text>
</comment>
<dbReference type="GO" id="GO:0000785">
    <property type="term" value="C:chromatin"/>
    <property type="evidence" value="ECO:0007669"/>
    <property type="project" value="TreeGrafter"/>
</dbReference>
<evidence type="ECO:0000256" key="9">
    <source>
        <dbReference type="ARBA" id="ARBA00023315"/>
    </source>
</evidence>
<dbReference type="EMBL" id="JBCGBO010000006">
    <property type="protein sequence ID" value="KAK9194039.1"/>
    <property type="molecule type" value="Genomic_DNA"/>
</dbReference>
<dbReference type="Proteomes" id="UP001428341">
    <property type="component" value="Unassembled WGS sequence"/>
</dbReference>
<dbReference type="InterPro" id="IPR024679">
    <property type="entry name" value="Ipi1_N"/>
</dbReference>
<keyword evidence="8" id="KW-0131">Cell cycle</keyword>
<keyword evidence="3" id="KW-0808">Transferase</keyword>
<keyword evidence="7" id="KW-0539">Nucleus</keyword>
<feature type="domain" description="Pre-rRNA-processing protein Ipi1 N-terminal" evidence="11">
    <location>
        <begin position="150"/>
        <end position="212"/>
    </location>
</feature>
<dbReference type="SUPFAM" id="SSF48371">
    <property type="entry name" value="ARM repeat"/>
    <property type="match status" value="1"/>
</dbReference>
<comment type="caution">
    <text evidence="14">The sequence shown here is derived from an EMBL/GenBank/DDBJ whole genome shotgun (WGS) entry which is preliminary data.</text>
</comment>
<evidence type="ECO:0000256" key="10">
    <source>
        <dbReference type="SAM" id="MobiDB-lite"/>
    </source>
</evidence>
<organism evidence="14 15">
    <name type="scientific">Citrus x changshan-huyou</name>
    <dbReference type="NCBI Taxonomy" id="2935761"/>
    <lineage>
        <taxon>Eukaryota</taxon>
        <taxon>Viridiplantae</taxon>
        <taxon>Streptophyta</taxon>
        <taxon>Embryophyta</taxon>
        <taxon>Tracheophyta</taxon>
        <taxon>Spermatophyta</taxon>
        <taxon>Magnoliopsida</taxon>
        <taxon>eudicotyledons</taxon>
        <taxon>Gunneridae</taxon>
        <taxon>Pentapetalae</taxon>
        <taxon>rosids</taxon>
        <taxon>malvids</taxon>
        <taxon>Sapindales</taxon>
        <taxon>Rutaceae</taxon>
        <taxon>Aurantioideae</taxon>
        <taxon>Citrus</taxon>
    </lineage>
</organism>
<dbReference type="GO" id="GO:0005634">
    <property type="term" value="C:nucleus"/>
    <property type="evidence" value="ECO:0007669"/>
    <property type="project" value="UniProtKB-SubCell"/>
</dbReference>
<evidence type="ECO:0000313" key="15">
    <source>
        <dbReference type="Proteomes" id="UP001428341"/>
    </source>
</evidence>
<dbReference type="Gene3D" id="1.25.10.10">
    <property type="entry name" value="Leucine-rich Repeat Variant"/>
    <property type="match status" value="1"/>
</dbReference>